<evidence type="ECO:0000313" key="3">
    <source>
        <dbReference type="Proteomes" id="UP000078540"/>
    </source>
</evidence>
<reference evidence="2 3" key="1">
    <citation type="submission" date="2015-09" db="EMBL/GenBank/DDBJ databases">
        <title>Atta colombica WGS genome.</title>
        <authorList>
            <person name="Nygaard S."/>
            <person name="Hu H."/>
            <person name="Boomsma J."/>
            <person name="Zhang G."/>
        </authorList>
    </citation>
    <scope>NUCLEOTIDE SEQUENCE [LARGE SCALE GENOMIC DNA]</scope>
    <source>
        <strain evidence="2">Treedump-2</strain>
        <tissue evidence="2">Whole body</tissue>
    </source>
</reference>
<dbReference type="EMBL" id="KQ976428">
    <property type="protein sequence ID" value="KYM87864.1"/>
    <property type="molecule type" value="Genomic_DNA"/>
</dbReference>
<dbReference type="AlphaFoldDB" id="A0A195BNR0"/>
<dbReference type="Pfam" id="PF21738">
    <property type="entry name" value="DJR-like_dom"/>
    <property type="match status" value="1"/>
</dbReference>
<feature type="domain" description="Double jelly roll-like" evidence="1">
    <location>
        <begin position="121"/>
        <end position="150"/>
    </location>
</feature>
<dbReference type="InterPro" id="IPR049512">
    <property type="entry name" value="DJR-like_dom"/>
</dbReference>
<protein>
    <recommendedName>
        <fullName evidence="1">Double jelly roll-like domain-containing protein</fullName>
    </recommendedName>
</protein>
<dbReference type="Proteomes" id="UP000078540">
    <property type="component" value="Unassembled WGS sequence"/>
</dbReference>
<evidence type="ECO:0000313" key="2">
    <source>
        <dbReference type="EMBL" id="KYM87864.1"/>
    </source>
</evidence>
<evidence type="ECO:0000259" key="1">
    <source>
        <dbReference type="Pfam" id="PF21738"/>
    </source>
</evidence>
<accession>A0A195BNR0</accession>
<gene>
    <name evidence="2" type="ORF">ALC53_03302</name>
</gene>
<organism evidence="2 3">
    <name type="scientific">Atta colombica</name>
    <dbReference type="NCBI Taxonomy" id="520822"/>
    <lineage>
        <taxon>Eukaryota</taxon>
        <taxon>Metazoa</taxon>
        <taxon>Ecdysozoa</taxon>
        <taxon>Arthropoda</taxon>
        <taxon>Hexapoda</taxon>
        <taxon>Insecta</taxon>
        <taxon>Pterygota</taxon>
        <taxon>Neoptera</taxon>
        <taxon>Endopterygota</taxon>
        <taxon>Hymenoptera</taxon>
        <taxon>Apocrita</taxon>
        <taxon>Aculeata</taxon>
        <taxon>Formicoidea</taxon>
        <taxon>Formicidae</taxon>
        <taxon>Myrmicinae</taxon>
        <taxon>Atta</taxon>
    </lineage>
</organism>
<proteinExistence type="predicted"/>
<name>A0A195BNR0_9HYME</name>
<keyword evidence="3" id="KW-1185">Reference proteome</keyword>
<sequence>MSSKEGYDFLNHAIKPLPIELHIFGYQFSDINGPGTHLEKRLARGDRGINPLINSSNDKFYFEDDKEIVIPEGSYEINKYLKRAILQFHPDNVVKFDEIRYELNGTEIDHNRNVGMNIITRDGYFNFYVPLGMLLGFCENYKYVVINARRINIDCFYLCHLIHNVNLLILFKQDSINLKHVYNDHMNTDMSYDEFCALCRLLAKKYRFLVIDKDNALKDGKYRKRFNEFVIHNVVSRYFARDG</sequence>